<accession>A0A498D5X8</accession>
<dbReference type="AlphaFoldDB" id="A0A498D5X8"/>
<evidence type="ECO:0000313" key="3">
    <source>
        <dbReference type="EMBL" id="RLL44410.1"/>
    </source>
</evidence>
<dbReference type="Proteomes" id="UP000273105">
    <property type="component" value="Unassembled WGS sequence"/>
</dbReference>
<proteinExistence type="predicted"/>
<evidence type="ECO:0000313" key="4">
    <source>
        <dbReference type="Proteomes" id="UP000267166"/>
    </source>
</evidence>
<reference evidence="4 5" key="1">
    <citation type="submission" date="2018-09" db="EMBL/GenBank/DDBJ databases">
        <title>The draft genome of Acinetobacter sp. strains.</title>
        <authorList>
            <person name="Qin J."/>
            <person name="Feng Y."/>
            <person name="Zong Z."/>
        </authorList>
    </citation>
    <scope>NUCLEOTIDE SEQUENCE [LARGE SCALE GENOMIC DNA]</scope>
    <source>
        <strain evidence="3 5">WCHAc060001</strain>
        <strain evidence="2 4">WCHAc060003</strain>
    </source>
</reference>
<keyword evidence="5" id="KW-1185">Reference proteome</keyword>
<feature type="signal peptide" evidence="1">
    <location>
        <begin position="1"/>
        <end position="35"/>
    </location>
</feature>
<sequence length="307" mass="35301">MQIKKRCKMKLFKRLNVCIYSLLIASVGAFSISNANVIEASDVHDCKFDFDSVNFCEKKYLELYNKILKEKKSNFYNNKYVDSFKYNGNSYFFVIELSKSKVYTLPVSVTSLKSIKNVDFENNNNVLCLSGNVNQFQNSYRKSKVCYQYENGDFKLKSTELLDGVSSKNKNTDVKEIILPTSSDYFINCSKMNSTSKCEKLSSIENHVYMLNDIKSMSPEIVGIFNNQKIKNLNLDGIKFLPSVGGSQYIIGEKYQDTDNDSNTFFYLLKIKPNVDVKNIGSFYSIDKNFNLFYKDESGNNKNLKLD</sequence>
<gene>
    <name evidence="3" type="ORF">D9K79_09960</name>
    <name evidence="2" type="ORF">D9K80_05505</name>
</gene>
<evidence type="ECO:0000313" key="2">
    <source>
        <dbReference type="EMBL" id="RLL36616.1"/>
    </source>
</evidence>
<feature type="chain" id="PRO_5019861430" evidence="1">
    <location>
        <begin position="36"/>
        <end position="307"/>
    </location>
</feature>
<protein>
    <submittedName>
        <fullName evidence="2">Uncharacterized protein</fullName>
    </submittedName>
</protein>
<dbReference type="EMBL" id="RCHD01000009">
    <property type="protein sequence ID" value="RLL36616.1"/>
    <property type="molecule type" value="Genomic_DNA"/>
</dbReference>
<dbReference type="Proteomes" id="UP000267166">
    <property type="component" value="Unassembled WGS sequence"/>
</dbReference>
<keyword evidence="1" id="KW-0732">Signal</keyword>
<dbReference type="EMBL" id="RCHE01000021">
    <property type="protein sequence ID" value="RLL44410.1"/>
    <property type="molecule type" value="Genomic_DNA"/>
</dbReference>
<organism evidence="2 4">
    <name type="scientific">Acinetobacter cumulans</name>
    <dbReference type="NCBI Taxonomy" id="2136182"/>
    <lineage>
        <taxon>Bacteria</taxon>
        <taxon>Pseudomonadati</taxon>
        <taxon>Pseudomonadota</taxon>
        <taxon>Gammaproteobacteria</taxon>
        <taxon>Moraxellales</taxon>
        <taxon>Moraxellaceae</taxon>
        <taxon>Acinetobacter</taxon>
    </lineage>
</organism>
<evidence type="ECO:0000256" key="1">
    <source>
        <dbReference type="SAM" id="SignalP"/>
    </source>
</evidence>
<evidence type="ECO:0000313" key="5">
    <source>
        <dbReference type="Proteomes" id="UP000273105"/>
    </source>
</evidence>
<name>A0A498D5X8_9GAMM</name>
<comment type="caution">
    <text evidence="2">The sequence shown here is derived from an EMBL/GenBank/DDBJ whole genome shotgun (WGS) entry which is preliminary data.</text>
</comment>